<sequence length="128" mass="14975">MSHHSLEDLEVYRLADSFSDEIWFIVSGWDYFTKDTVGKQIVRSADSISSNMAEGYGRYHYKENRNFCYFSRGSILETKGWLQKSKKRNLITEEQFNDLFEKLQTIHIKLNAYLKFIGRSGGSSKPDQ</sequence>
<evidence type="ECO:0000313" key="1">
    <source>
        <dbReference type="EMBL" id="AYL98797.1"/>
    </source>
</evidence>
<dbReference type="PANTHER" id="PTHR38471">
    <property type="entry name" value="FOUR HELIX BUNDLE PROTEIN"/>
    <property type="match status" value="1"/>
</dbReference>
<accession>A0A494VT67</accession>
<reference evidence="1 2" key="1">
    <citation type="submission" date="2018-10" db="EMBL/GenBank/DDBJ databases">
        <title>Genome sequencing of Mucilaginibacter sp. HYN0043.</title>
        <authorList>
            <person name="Kim M."/>
            <person name="Yi H."/>
        </authorList>
    </citation>
    <scope>NUCLEOTIDE SEQUENCE [LARGE SCALE GENOMIC DNA]</scope>
    <source>
        <strain evidence="1 2">HYN0043</strain>
    </source>
</reference>
<dbReference type="AlphaFoldDB" id="A0A494VT67"/>
<dbReference type="OrthoDB" id="9811959at2"/>
<dbReference type="InterPro" id="IPR012657">
    <property type="entry name" value="23S_rRNA-intervening_sequence"/>
</dbReference>
<dbReference type="CDD" id="cd16377">
    <property type="entry name" value="23S_rRNA_IVP_like"/>
    <property type="match status" value="1"/>
</dbReference>
<dbReference type="Proteomes" id="UP000270046">
    <property type="component" value="Chromosome"/>
</dbReference>
<dbReference type="NCBIfam" id="TIGR02436">
    <property type="entry name" value="four helix bundle protein"/>
    <property type="match status" value="1"/>
</dbReference>
<organism evidence="1 2">
    <name type="scientific">Mucilaginibacter celer</name>
    <dbReference type="NCBI Taxonomy" id="2305508"/>
    <lineage>
        <taxon>Bacteria</taxon>
        <taxon>Pseudomonadati</taxon>
        <taxon>Bacteroidota</taxon>
        <taxon>Sphingobacteriia</taxon>
        <taxon>Sphingobacteriales</taxon>
        <taxon>Sphingobacteriaceae</taxon>
        <taxon>Mucilaginibacter</taxon>
    </lineage>
</organism>
<dbReference type="InterPro" id="IPR036583">
    <property type="entry name" value="23S_rRNA_IVS_sf"/>
</dbReference>
<evidence type="ECO:0000313" key="2">
    <source>
        <dbReference type="Proteomes" id="UP000270046"/>
    </source>
</evidence>
<dbReference type="RefSeq" id="WP_119407065.1">
    <property type="nucleotide sequence ID" value="NZ_CP032869.1"/>
</dbReference>
<proteinExistence type="predicted"/>
<dbReference type="EMBL" id="CP032869">
    <property type="protein sequence ID" value="AYL98797.1"/>
    <property type="molecule type" value="Genomic_DNA"/>
</dbReference>
<dbReference type="KEGG" id="muh:HYN43_027555"/>
<dbReference type="Pfam" id="PF05635">
    <property type="entry name" value="23S_rRNA_IVP"/>
    <property type="match status" value="1"/>
</dbReference>
<name>A0A494VT67_9SPHI</name>
<protein>
    <submittedName>
        <fullName evidence="1">Four helix bundle protein</fullName>
    </submittedName>
</protein>
<dbReference type="Gene3D" id="1.20.1440.60">
    <property type="entry name" value="23S rRNA-intervening sequence"/>
    <property type="match status" value="1"/>
</dbReference>
<keyword evidence="2" id="KW-1185">Reference proteome</keyword>
<gene>
    <name evidence="1" type="ORF">HYN43_027555</name>
</gene>
<dbReference type="PANTHER" id="PTHR38471:SF2">
    <property type="entry name" value="FOUR HELIX BUNDLE PROTEIN"/>
    <property type="match status" value="1"/>
</dbReference>
<dbReference type="SUPFAM" id="SSF158446">
    <property type="entry name" value="IVS-encoded protein-like"/>
    <property type="match status" value="1"/>
</dbReference>